<keyword evidence="1" id="KW-1133">Transmembrane helix</keyword>
<gene>
    <name evidence="2" type="ORF">C7B77_01580</name>
</gene>
<proteinExistence type="predicted"/>
<dbReference type="Proteomes" id="UP000238937">
    <property type="component" value="Unassembled WGS sequence"/>
</dbReference>
<sequence length="224" mass="24841">MSKSQPNFLSQWLSIQVVGSILLAIATQAIVTLFTLLFKIDNSIVIYLLRILACLLSFTIQGYLQWCVLKQFIKTLSHRWMFTSIVVLPINILNWVSIHLGIKSLILDEDGTVLIILAIIGAVVGGIGGRVVGNLQKSLLKQSLYWRSLWLDWDREQLLAGALSGVVTSIIIIASVFLFGWNWISSPLSAFVCSIGLASISQVMYGFIVGDTIQDVFQQAKILK</sequence>
<keyword evidence="3" id="KW-1185">Reference proteome</keyword>
<feature type="transmembrane region" description="Helical" evidence="1">
    <location>
        <begin position="12"/>
        <end position="38"/>
    </location>
</feature>
<dbReference type="AlphaFoldDB" id="A0A2T1GN76"/>
<organism evidence="2 3">
    <name type="scientific">Chamaesiphon polymorphus CCALA 037</name>
    <dbReference type="NCBI Taxonomy" id="2107692"/>
    <lineage>
        <taxon>Bacteria</taxon>
        <taxon>Bacillati</taxon>
        <taxon>Cyanobacteriota</taxon>
        <taxon>Cyanophyceae</taxon>
        <taxon>Gomontiellales</taxon>
        <taxon>Chamaesiphonaceae</taxon>
        <taxon>Chamaesiphon</taxon>
    </lineage>
</organism>
<evidence type="ECO:0000256" key="1">
    <source>
        <dbReference type="SAM" id="Phobius"/>
    </source>
</evidence>
<name>A0A2T1GN76_9CYAN</name>
<dbReference type="RefSeq" id="WP_106299654.1">
    <property type="nucleotide sequence ID" value="NZ_PVWO01000009.1"/>
</dbReference>
<dbReference type="OrthoDB" id="9822275at2"/>
<evidence type="ECO:0000313" key="3">
    <source>
        <dbReference type="Proteomes" id="UP000238937"/>
    </source>
</evidence>
<protein>
    <submittedName>
        <fullName evidence="2">Uncharacterized protein</fullName>
    </submittedName>
</protein>
<feature type="transmembrane region" description="Helical" evidence="1">
    <location>
        <begin position="158"/>
        <end position="181"/>
    </location>
</feature>
<keyword evidence="1" id="KW-0472">Membrane</keyword>
<dbReference type="EMBL" id="PVWO01000009">
    <property type="protein sequence ID" value="PSB59284.1"/>
    <property type="molecule type" value="Genomic_DNA"/>
</dbReference>
<feature type="transmembrane region" description="Helical" evidence="1">
    <location>
        <begin position="44"/>
        <end position="68"/>
    </location>
</feature>
<accession>A0A2T1GN76</accession>
<comment type="caution">
    <text evidence="2">The sequence shown here is derived from an EMBL/GenBank/DDBJ whole genome shotgun (WGS) entry which is preliminary data.</text>
</comment>
<evidence type="ECO:0000313" key="2">
    <source>
        <dbReference type="EMBL" id="PSB59284.1"/>
    </source>
</evidence>
<reference evidence="2 3" key="1">
    <citation type="submission" date="2018-03" db="EMBL/GenBank/DDBJ databases">
        <title>The ancient ancestry and fast evolution of plastids.</title>
        <authorList>
            <person name="Moore K.R."/>
            <person name="Magnabosco C."/>
            <person name="Momper L."/>
            <person name="Gold D.A."/>
            <person name="Bosak T."/>
            <person name="Fournier G.P."/>
        </authorList>
    </citation>
    <scope>NUCLEOTIDE SEQUENCE [LARGE SCALE GENOMIC DNA]</scope>
    <source>
        <strain evidence="2 3">CCALA 037</strain>
    </source>
</reference>
<feature type="transmembrane region" description="Helical" evidence="1">
    <location>
        <begin position="187"/>
        <end position="208"/>
    </location>
</feature>
<feature type="transmembrane region" description="Helical" evidence="1">
    <location>
        <begin position="114"/>
        <end position="133"/>
    </location>
</feature>
<feature type="transmembrane region" description="Helical" evidence="1">
    <location>
        <begin position="80"/>
        <end position="102"/>
    </location>
</feature>
<keyword evidence="1" id="KW-0812">Transmembrane</keyword>